<protein>
    <submittedName>
        <fullName evidence="1">Uncharacterized protein</fullName>
    </submittedName>
</protein>
<dbReference type="Proteomes" id="UP000195991">
    <property type="component" value="Unassembled WGS sequence"/>
</dbReference>
<reference evidence="1 2" key="1">
    <citation type="submission" date="2016-08" db="EMBL/GenBank/DDBJ databases">
        <authorList>
            <person name="Seilhamer J.J."/>
        </authorList>
    </citation>
    <scope>NUCLEOTIDE SEQUENCE [LARGE SCALE GENOMIC DNA]</scope>
    <source>
        <strain evidence="1 2">IEBC_T61001</strain>
    </source>
</reference>
<evidence type="ECO:0000313" key="2">
    <source>
        <dbReference type="Proteomes" id="UP000195991"/>
    </source>
</evidence>
<sequence>MVAKSELAFFRNYDILEKVRFKMIGIIEL</sequence>
<dbReference type="EMBL" id="FMBI01000025">
    <property type="protein sequence ID" value="SCC08565.1"/>
    <property type="molecule type" value="Genomic_DNA"/>
</dbReference>
<dbReference type="AlphaFoldDB" id="A0A1C4BNW4"/>
<name>A0A1C4BNW4_BACTU</name>
<proteinExistence type="predicted"/>
<accession>A0A1C4BNW4</accession>
<organism evidence="1 2">
    <name type="scientific">Bacillus thuringiensis</name>
    <dbReference type="NCBI Taxonomy" id="1428"/>
    <lineage>
        <taxon>Bacteria</taxon>
        <taxon>Bacillati</taxon>
        <taxon>Bacillota</taxon>
        <taxon>Bacilli</taxon>
        <taxon>Bacillales</taxon>
        <taxon>Bacillaceae</taxon>
        <taxon>Bacillus</taxon>
        <taxon>Bacillus cereus group</taxon>
    </lineage>
</organism>
<gene>
    <name evidence="1" type="ORF">BTT61001_01362</name>
</gene>
<evidence type="ECO:0000313" key="1">
    <source>
        <dbReference type="EMBL" id="SCC08565.1"/>
    </source>
</evidence>